<dbReference type="Pfam" id="PF11127">
    <property type="entry name" value="YgaP-like_TM"/>
    <property type="match status" value="1"/>
</dbReference>
<dbReference type="InterPro" id="IPR021309">
    <property type="entry name" value="YgaP-like_TM"/>
</dbReference>
<keyword evidence="4" id="KW-1185">Reference proteome</keyword>
<comment type="caution">
    <text evidence="3">The sequence shown here is derived from an EMBL/GenBank/DDBJ whole genome shotgun (WGS) entry which is preliminary data.</text>
</comment>
<feature type="domain" description="Rhodanese" evidence="2">
    <location>
        <begin position="20"/>
        <end position="110"/>
    </location>
</feature>
<gene>
    <name evidence="3" type="ORF">ACFQO7_22545</name>
</gene>
<feature type="transmembrane region" description="Helical" evidence="1">
    <location>
        <begin position="145"/>
        <end position="168"/>
    </location>
</feature>
<dbReference type="InterPro" id="IPR001763">
    <property type="entry name" value="Rhodanese-like_dom"/>
</dbReference>
<dbReference type="InterPro" id="IPR036873">
    <property type="entry name" value="Rhodanese-like_dom_sf"/>
</dbReference>
<dbReference type="Pfam" id="PF00581">
    <property type="entry name" value="Rhodanese"/>
    <property type="match status" value="1"/>
</dbReference>
<feature type="transmembrane region" description="Helical" evidence="1">
    <location>
        <begin position="121"/>
        <end position="139"/>
    </location>
</feature>
<evidence type="ECO:0000259" key="2">
    <source>
        <dbReference type="PROSITE" id="PS50206"/>
    </source>
</evidence>
<evidence type="ECO:0000313" key="3">
    <source>
        <dbReference type="EMBL" id="MFC7245262.1"/>
    </source>
</evidence>
<dbReference type="PANTHER" id="PTHR45431:SF3">
    <property type="entry name" value="RHODANESE-LIKE DOMAIN-CONTAINING PROTEIN 15, CHLOROPLASTIC"/>
    <property type="match status" value="1"/>
</dbReference>
<dbReference type="SMART" id="SM00450">
    <property type="entry name" value="RHOD"/>
    <property type="match status" value="1"/>
</dbReference>
<dbReference type="CDD" id="cd00158">
    <property type="entry name" value="RHOD"/>
    <property type="match status" value="1"/>
</dbReference>
<keyword evidence="1" id="KW-0812">Transmembrane</keyword>
<accession>A0ABW2GZG7</accession>
<dbReference type="Proteomes" id="UP001596392">
    <property type="component" value="Unassembled WGS sequence"/>
</dbReference>
<name>A0ABW2GZG7_9ACTN</name>
<dbReference type="PROSITE" id="PS50206">
    <property type="entry name" value="RHODANESE_3"/>
    <property type="match status" value="1"/>
</dbReference>
<organism evidence="3 4">
    <name type="scientific">Catellatospora aurea</name>
    <dbReference type="NCBI Taxonomy" id="1337874"/>
    <lineage>
        <taxon>Bacteria</taxon>
        <taxon>Bacillati</taxon>
        <taxon>Actinomycetota</taxon>
        <taxon>Actinomycetes</taxon>
        <taxon>Micromonosporales</taxon>
        <taxon>Micromonosporaceae</taxon>
        <taxon>Catellatospora</taxon>
    </lineage>
</organism>
<dbReference type="PANTHER" id="PTHR45431">
    <property type="entry name" value="RHODANESE-LIKE DOMAIN-CONTAINING PROTEIN 15, CHLOROPLASTIC"/>
    <property type="match status" value="1"/>
</dbReference>
<protein>
    <submittedName>
        <fullName evidence="3">Rhodanese-like domain-containing protein</fullName>
    </submittedName>
</protein>
<evidence type="ECO:0000256" key="1">
    <source>
        <dbReference type="SAM" id="Phobius"/>
    </source>
</evidence>
<dbReference type="Gene3D" id="3.40.250.10">
    <property type="entry name" value="Rhodanese-like domain"/>
    <property type="match status" value="1"/>
</dbReference>
<dbReference type="SUPFAM" id="SSF52821">
    <property type="entry name" value="Rhodanese/Cell cycle control phosphatase"/>
    <property type="match status" value="1"/>
</dbReference>
<reference evidence="4" key="1">
    <citation type="journal article" date="2019" name="Int. J. Syst. Evol. Microbiol.">
        <title>The Global Catalogue of Microorganisms (GCM) 10K type strain sequencing project: providing services to taxonomists for standard genome sequencing and annotation.</title>
        <authorList>
            <consortium name="The Broad Institute Genomics Platform"/>
            <consortium name="The Broad Institute Genome Sequencing Center for Infectious Disease"/>
            <person name="Wu L."/>
            <person name="Ma J."/>
        </authorList>
    </citation>
    <scope>NUCLEOTIDE SEQUENCE [LARGE SCALE GENOMIC DNA]</scope>
    <source>
        <strain evidence="4">CGMCC 1.9106</strain>
    </source>
</reference>
<dbReference type="RefSeq" id="WP_376808203.1">
    <property type="nucleotide sequence ID" value="NZ_JBHTAC010000024.1"/>
</dbReference>
<dbReference type="Gene3D" id="6.10.140.1340">
    <property type="match status" value="1"/>
</dbReference>
<proteinExistence type="predicted"/>
<sequence length="195" mass="20609">MTTTASANIRVDATRALIAFDPDVLLVDVRTPGEYETAHIAGAVNLPLDRVDSHLQDVVAAAGTTMVIICQSGNRAEQCRTKLATAGLTNVAVMTGGMNAWLAEGCPVVRGRRRWSLERQVRLAAGGIVVASVLVSVWVPAARYLAGFIGAGLTFAALTDTCAMGMMLSRLPYNRPASSTDVRQALAGLRDRAGR</sequence>
<keyword evidence="1" id="KW-1133">Transmembrane helix</keyword>
<dbReference type="EMBL" id="JBHTAC010000024">
    <property type="protein sequence ID" value="MFC7245262.1"/>
    <property type="molecule type" value="Genomic_DNA"/>
</dbReference>
<dbReference type="InterPro" id="IPR052367">
    <property type="entry name" value="Thiosulfate_ST/Rhodanese-like"/>
</dbReference>
<evidence type="ECO:0000313" key="4">
    <source>
        <dbReference type="Proteomes" id="UP001596392"/>
    </source>
</evidence>
<keyword evidence="1" id="KW-0472">Membrane</keyword>